<dbReference type="EMBL" id="MU006784">
    <property type="protein sequence ID" value="KAF2640602.1"/>
    <property type="molecule type" value="Genomic_DNA"/>
</dbReference>
<dbReference type="AlphaFoldDB" id="A0A6A6S088"/>
<dbReference type="Proteomes" id="UP000799753">
    <property type="component" value="Unassembled WGS sequence"/>
</dbReference>
<keyword evidence="3" id="KW-1185">Reference proteome</keyword>
<evidence type="ECO:0000313" key="2">
    <source>
        <dbReference type="EMBL" id="KAF2640602.1"/>
    </source>
</evidence>
<keyword evidence="1" id="KW-1133">Transmembrane helix</keyword>
<evidence type="ECO:0000313" key="3">
    <source>
        <dbReference type="Proteomes" id="UP000799753"/>
    </source>
</evidence>
<organism evidence="2 3">
    <name type="scientific">Massarina eburnea CBS 473.64</name>
    <dbReference type="NCBI Taxonomy" id="1395130"/>
    <lineage>
        <taxon>Eukaryota</taxon>
        <taxon>Fungi</taxon>
        <taxon>Dikarya</taxon>
        <taxon>Ascomycota</taxon>
        <taxon>Pezizomycotina</taxon>
        <taxon>Dothideomycetes</taxon>
        <taxon>Pleosporomycetidae</taxon>
        <taxon>Pleosporales</taxon>
        <taxon>Massarineae</taxon>
        <taxon>Massarinaceae</taxon>
        <taxon>Massarina</taxon>
    </lineage>
</organism>
<gene>
    <name evidence="2" type="ORF">P280DRAFT_322526</name>
</gene>
<accession>A0A6A6S088</accession>
<reference evidence="2" key="1">
    <citation type="journal article" date="2020" name="Stud. Mycol.">
        <title>101 Dothideomycetes genomes: a test case for predicting lifestyles and emergence of pathogens.</title>
        <authorList>
            <person name="Haridas S."/>
            <person name="Albert R."/>
            <person name="Binder M."/>
            <person name="Bloem J."/>
            <person name="Labutti K."/>
            <person name="Salamov A."/>
            <person name="Andreopoulos B."/>
            <person name="Baker S."/>
            <person name="Barry K."/>
            <person name="Bills G."/>
            <person name="Bluhm B."/>
            <person name="Cannon C."/>
            <person name="Castanera R."/>
            <person name="Culley D."/>
            <person name="Daum C."/>
            <person name="Ezra D."/>
            <person name="Gonzalez J."/>
            <person name="Henrissat B."/>
            <person name="Kuo A."/>
            <person name="Liang C."/>
            <person name="Lipzen A."/>
            <person name="Lutzoni F."/>
            <person name="Magnuson J."/>
            <person name="Mondo S."/>
            <person name="Nolan M."/>
            <person name="Ohm R."/>
            <person name="Pangilinan J."/>
            <person name="Park H.-J."/>
            <person name="Ramirez L."/>
            <person name="Alfaro M."/>
            <person name="Sun H."/>
            <person name="Tritt A."/>
            <person name="Yoshinaga Y."/>
            <person name="Zwiers L.-H."/>
            <person name="Turgeon B."/>
            <person name="Goodwin S."/>
            <person name="Spatafora J."/>
            <person name="Crous P."/>
            <person name="Grigoriev I."/>
        </authorList>
    </citation>
    <scope>NUCLEOTIDE SEQUENCE</scope>
    <source>
        <strain evidence="2">CBS 473.64</strain>
    </source>
</reference>
<sequence length="91" mass="10567">MGWSTSCSIYIIFFVHIIHIYEEHLPSSRRHTALRVCCTFTWLGIQTLICLVLIQHKTEIQMKTIHLVPRFSDSYVIHCSAETIRSSSLSM</sequence>
<name>A0A6A6S088_9PLEO</name>
<keyword evidence="1" id="KW-0812">Transmembrane</keyword>
<proteinExistence type="predicted"/>
<evidence type="ECO:0000256" key="1">
    <source>
        <dbReference type="SAM" id="Phobius"/>
    </source>
</evidence>
<keyword evidence="1" id="KW-0472">Membrane</keyword>
<protein>
    <submittedName>
        <fullName evidence="2">Uncharacterized protein</fullName>
    </submittedName>
</protein>
<feature type="transmembrane region" description="Helical" evidence="1">
    <location>
        <begin position="33"/>
        <end position="54"/>
    </location>
</feature>